<evidence type="ECO:0000256" key="6">
    <source>
        <dbReference type="ARBA" id="ARBA00022840"/>
    </source>
</evidence>
<evidence type="ECO:0000256" key="10">
    <source>
        <dbReference type="ARBA" id="ARBA00071444"/>
    </source>
</evidence>
<evidence type="ECO:0000256" key="4">
    <source>
        <dbReference type="ARBA" id="ARBA00022801"/>
    </source>
</evidence>
<dbReference type="InterPro" id="IPR044774">
    <property type="entry name" value="Suv3_DEXQc"/>
</dbReference>
<dbReference type="PANTHER" id="PTHR12131:SF1">
    <property type="entry name" value="ATP-DEPENDENT RNA HELICASE SUPV3L1, MITOCHONDRIAL-RELATED"/>
    <property type="match status" value="1"/>
</dbReference>
<keyword evidence="4" id="KW-0378">Hydrolase</keyword>
<dbReference type="FunFam" id="3.40.50.300:FF:000269">
    <property type="entry name" value="ATP-dependent RNA helicase SUPV3L1, mitochondrial"/>
    <property type="match status" value="1"/>
</dbReference>
<comment type="subcellular location">
    <subcellularLocation>
        <location evidence="1">Mitochondrion</location>
    </subcellularLocation>
</comment>
<dbReference type="Proteomes" id="UP000054304">
    <property type="component" value="Unassembled WGS sequence"/>
</dbReference>
<dbReference type="HOGENOM" id="CLU_010647_2_2_1"/>
<comment type="catalytic activity">
    <reaction evidence="9">
        <text>ATP + H2O = ADP + phosphate + H(+)</text>
        <dbReference type="Rhea" id="RHEA:13065"/>
        <dbReference type="ChEBI" id="CHEBI:15377"/>
        <dbReference type="ChEBI" id="CHEBI:15378"/>
        <dbReference type="ChEBI" id="CHEBI:30616"/>
        <dbReference type="ChEBI" id="CHEBI:43474"/>
        <dbReference type="ChEBI" id="CHEBI:456216"/>
        <dbReference type="EC" id="3.6.4.13"/>
    </reaction>
</comment>
<evidence type="ECO:0000256" key="7">
    <source>
        <dbReference type="ARBA" id="ARBA00022946"/>
    </source>
</evidence>
<dbReference type="SMART" id="SM00487">
    <property type="entry name" value="DEXDc"/>
    <property type="match status" value="1"/>
</dbReference>
<evidence type="ECO:0000256" key="9">
    <source>
        <dbReference type="ARBA" id="ARBA00047984"/>
    </source>
</evidence>
<keyword evidence="3" id="KW-0547">Nucleotide-binding</keyword>
<dbReference type="InterPro" id="IPR022192">
    <property type="entry name" value="SUV3_C"/>
</dbReference>
<dbReference type="RefSeq" id="XP_022628205.1">
    <property type="nucleotide sequence ID" value="XM_022772774.1"/>
</dbReference>
<dbReference type="GO" id="GO:0005524">
    <property type="term" value="F:ATP binding"/>
    <property type="evidence" value="ECO:0007669"/>
    <property type="project" value="UniProtKB-KW"/>
</dbReference>
<evidence type="ECO:0000256" key="3">
    <source>
        <dbReference type="ARBA" id="ARBA00022741"/>
    </source>
</evidence>
<dbReference type="EC" id="3.6.4.13" evidence="2"/>
<reference evidence="12 13" key="1">
    <citation type="submission" date="2014-12" db="EMBL/GenBank/DDBJ databases">
        <authorList>
            <person name="Neuveglise Cecile"/>
        </authorList>
    </citation>
    <scope>NUCLEOTIDE SEQUENCE [LARGE SCALE GENOMIC DNA]</scope>
    <source>
        <strain evidence="12 13">CBS 12615</strain>
    </source>
</reference>
<evidence type="ECO:0000256" key="2">
    <source>
        <dbReference type="ARBA" id="ARBA00012552"/>
    </source>
</evidence>
<accession>A0A0C7MQ26</accession>
<dbReference type="SUPFAM" id="SSF52540">
    <property type="entry name" value="P-loop containing nucleoside triphosphate hydrolases"/>
    <property type="match status" value="1"/>
</dbReference>
<dbReference type="Gene3D" id="1.20.58.1080">
    <property type="match status" value="1"/>
</dbReference>
<dbReference type="STRING" id="1245769.A0A0C7MQ26"/>
<dbReference type="InterPro" id="IPR050699">
    <property type="entry name" value="RNA-DNA_Helicase"/>
</dbReference>
<keyword evidence="6" id="KW-0067">ATP-binding</keyword>
<dbReference type="AlphaFoldDB" id="A0A0C7MQ26"/>
<dbReference type="SMART" id="SM00490">
    <property type="entry name" value="HELICc"/>
    <property type="match status" value="1"/>
</dbReference>
<feature type="domain" description="Helicase C-terminal" evidence="11">
    <location>
        <begin position="387"/>
        <end position="554"/>
    </location>
</feature>
<dbReference type="GO" id="GO:0000372">
    <property type="term" value="P:Group I intron splicing"/>
    <property type="evidence" value="ECO:0007669"/>
    <property type="project" value="EnsemblFungi"/>
</dbReference>
<evidence type="ECO:0000313" key="13">
    <source>
        <dbReference type="Proteomes" id="UP000054304"/>
    </source>
</evidence>
<dbReference type="PROSITE" id="PS51194">
    <property type="entry name" value="HELICASE_CTER"/>
    <property type="match status" value="1"/>
</dbReference>
<keyword evidence="13" id="KW-1185">Reference proteome</keyword>
<keyword evidence="7" id="KW-0809">Transit peptide</keyword>
<evidence type="ECO:0000256" key="8">
    <source>
        <dbReference type="ARBA" id="ARBA00023128"/>
    </source>
</evidence>
<dbReference type="GO" id="GO:0000965">
    <property type="term" value="P:mitochondrial RNA 3'-end processing"/>
    <property type="evidence" value="ECO:0007669"/>
    <property type="project" value="TreeGrafter"/>
</dbReference>
<proteinExistence type="predicted"/>
<dbReference type="CDD" id="cd18805">
    <property type="entry name" value="SF2_C_suv3"/>
    <property type="match status" value="1"/>
</dbReference>
<name>A0A0C7MQ26_9SACH</name>
<keyword evidence="5" id="KW-0347">Helicase</keyword>
<dbReference type="GO" id="GO:0003724">
    <property type="term" value="F:RNA helicase activity"/>
    <property type="evidence" value="ECO:0007669"/>
    <property type="project" value="UniProtKB-EC"/>
</dbReference>
<dbReference type="Pfam" id="PF12513">
    <property type="entry name" value="SUV3_C"/>
    <property type="match status" value="1"/>
</dbReference>
<dbReference type="GO" id="GO:0008859">
    <property type="term" value="F:exoribonuclease II activity"/>
    <property type="evidence" value="ECO:0007669"/>
    <property type="project" value="EnsemblFungi"/>
</dbReference>
<dbReference type="Pfam" id="PF00271">
    <property type="entry name" value="Helicase_C"/>
    <property type="match status" value="1"/>
</dbReference>
<organism evidence="12 13">
    <name type="scientific">Lachancea lanzarotensis</name>
    <dbReference type="NCBI Taxonomy" id="1245769"/>
    <lineage>
        <taxon>Eukaryota</taxon>
        <taxon>Fungi</taxon>
        <taxon>Dikarya</taxon>
        <taxon>Ascomycota</taxon>
        <taxon>Saccharomycotina</taxon>
        <taxon>Saccharomycetes</taxon>
        <taxon>Saccharomycetales</taxon>
        <taxon>Saccharomycetaceae</taxon>
        <taxon>Lachancea</taxon>
    </lineage>
</organism>
<dbReference type="OrthoDB" id="6692397at2759"/>
<dbReference type="Gene3D" id="3.40.50.300">
    <property type="entry name" value="P-loop containing nucleotide triphosphate hydrolases"/>
    <property type="match status" value="2"/>
</dbReference>
<dbReference type="InterPro" id="IPR027417">
    <property type="entry name" value="P-loop_NTPase"/>
</dbReference>
<dbReference type="GO" id="GO:0045025">
    <property type="term" value="C:mitochondrial degradosome"/>
    <property type="evidence" value="ECO:0007669"/>
    <property type="project" value="EnsemblFungi"/>
</dbReference>
<evidence type="ECO:0000256" key="1">
    <source>
        <dbReference type="ARBA" id="ARBA00004173"/>
    </source>
</evidence>
<keyword evidence="8" id="KW-0496">Mitochondrion</keyword>
<dbReference type="GeneID" id="34685419"/>
<evidence type="ECO:0000313" key="12">
    <source>
        <dbReference type="EMBL" id="CEP61975.1"/>
    </source>
</evidence>
<dbReference type="Gene3D" id="1.20.272.40">
    <property type="match status" value="1"/>
</dbReference>
<dbReference type="PANTHER" id="PTHR12131">
    <property type="entry name" value="ATP-DEPENDENT RNA AND DNA HELICASE"/>
    <property type="match status" value="1"/>
</dbReference>
<dbReference type="FunFam" id="3.40.50.300:FF:001549">
    <property type="entry name" value="SUV3p ATP-dependent RNA helicase"/>
    <property type="match status" value="1"/>
</dbReference>
<evidence type="ECO:0000256" key="5">
    <source>
        <dbReference type="ARBA" id="ARBA00022806"/>
    </source>
</evidence>
<dbReference type="EMBL" id="LN736363">
    <property type="protein sequence ID" value="CEP61975.1"/>
    <property type="molecule type" value="Genomic_DNA"/>
</dbReference>
<dbReference type="GO" id="GO:0000957">
    <property type="term" value="P:mitochondrial RNA catabolic process"/>
    <property type="evidence" value="ECO:0007669"/>
    <property type="project" value="EnsemblFungi"/>
</dbReference>
<dbReference type="GO" id="GO:0006264">
    <property type="term" value="P:mitochondrial DNA replication"/>
    <property type="evidence" value="ECO:0007669"/>
    <property type="project" value="EnsemblFungi"/>
</dbReference>
<gene>
    <name evidence="12" type="ORF">LALA0_S04e04896g</name>
</gene>
<protein>
    <recommendedName>
        <fullName evidence="10">ATP-dependent RNA helicase SUV3, mitochondrial</fullName>
        <ecNumber evidence="2">3.6.4.13</ecNumber>
    </recommendedName>
</protein>
<dbReference type="Pfam" id="PF22527">
    <property type="entry name" value="DEXQc_Suv3"/>
    <property type="match status" value="1"/>
</dbReference>
<dbReference type="InterPro" id="IPR055206">
    <property type="entry name" value="DEXQc_SUV3"/>
</dbReference>
<dbReference type="CDD" id="cd17913">
    <property type="entry name" value="DEXQc_Suv3"/>
    <property type="match status" value="1"/>
</dbReference>
<dbReference type="InterPro" id="IPR014001">
    <property type="entry name" value="Helicase_ATP-bd"/>
</dbReference>
<evidence type="ECO:0000259" key="11">
    <source>
        <dbReference type="PROSITE" id="PS51194"/>
    </source>
</evidence>
<dbReference type="InterPro" id="IPR001650">
    <property type="entry name" value="Helicase_C-like"/>
</dbReference>
<sequence>MIQRRAYRGIYRVFTATPSRFVRHLNLLNSGNAQKFTEWPWGKPSFNHLPPDERKNSNILALNFAKKSNNMYTKDHEFKALIDTSLRYVLDTKLSAFNPVEKEAKKYAWLRTREYLYMQLRNTELEKEVKEYIPAVTKFVRPSDPNTLICQLLNCSAVSEDEWKKILNSENALTAQQRFNHIIGSVFDFIFEQEMLPLVSPIRSSTNSAEDIDISNPAEWFPEARKLRRRIIMHIGSTNSGKTYRALQRLKQCDRGYYAGPLRLLAREVYERFKNENIRCNLLTGEEVIEEIDDMGNPAGLTSGTVEMVPLSQKFDVVVLDEIQMMGDLDRGWAWTNALLGSIAREVHLCGEKSALPLVEKIVRMTGDELVVNEYERLGELRLDENSLKGGLKGLRKGDCVVAFSKKKILDLKLKIEKVTNLKVAVIYGSLPPETRIQQANMFNSGEYDVLVASDAVGMGLNLSIERVIFTTHMKFNGQEMSELTSSNIKQIGGRAGRFRVASVSAGSTVDDGKKAAIGFVTGVDPVVLSAVKTGMTSPIEYLQSAIVWPTDEICGKLMTHLPAGSRVSTLLKTLAAEVEKRSAKLFTLSDLKNRLSNIAMFEHMDGIPFFEKMRLSNAPVKDFPLVKRAFVNFCTTIEQRQTRSLTSYPFSFDILDPQCIDNDKFSLEHYESLHNIIMLYFWLSNRYPSYFIDQRSAHELKNICEMIIFEKLDRLKRNPYIKKTGARSGFIPNKKNKIT</sequence>